<feature type="transmembrane region" description="Helical" evidence="1">
    <location>
        <begin position="156"/>
        <end position="175"/>
    </location>
</feature>
<keyword evidence="1" id="KW-1003">Cell membrane</keyword>
<comment type="caution">
    <text evidence="3">The sequence shown here is derived from an EMBL/GenBank/DDBJ whole genome shotgun (WGS) entry which is preliminary data.</text>
</comment>
<feature type="compositionally biased region" description="Low complexity" evidence="2">
    <location>
        <begin position="43"/>
        <end position="77"/>
    </location>
</feature>
<feature type="transmembrane region" description="Helical" evidence="1">
    <location>
        <begin position="97"/>
        <end position="116"/>
    </location>
</feature>
<name>A0A8J2TY22_9MICO</name>
<feature type="transmembrane region" description="Helical" evidence="1">
    <location>
        <begin position="264"/>
        <end position="289"/>
    </location>
</feature>
<accession>A0A8J2TY22</accession>
<evidence type="ECO:0000313" key="3">
    <source>
        <dbReference type="EMBL" id="GGA14859.1"/>
    </source>
</evidence>
<dbReference type="PANTHER" id="PTHR34300:SF2">
    <property type="entry name" value="QUEUOSINE PRECURSOR TRANSPORTER-RELATED"/>
    <property type="match status" value="1"/>
</dbReference>
<dbReference type="Pfam" id="PF02592">
    <property type="entry name" value="Vut_1"/>
    <property type="match status" value="1"/>
</dbReference>
<feature type="region of interest" description="Disordered" evidence="2">
    <location>
        <begin position="1"/>
        <end position="80"/>
    </location>
</feature>
<evidence type="ECO:0000256" key="2">
    <source>
        <dbReference type="SAM" id="MobiDB-lite"/>
    </source>
</evidence>
<comment type="function">
    <text evidence="1">Involved in the import of queuosine (Q) precursors, required for Q precursor salvage.</text>
</comment>
<dbReference type="HAMAP" id="MF_02088">
    <property type="entry name" value="Q_prec_transport"/>
    <property type="match status" value="1"/>
</dbReference>
<dbReference type="RefSeq" id="WP_229745019.1">
    <property type="nucleotide sequence ID" value="NZ_BMFY01000006.1"/>
</dbReference>
<keyword evidence="1" id="KW-0472">Membrane</keyword>
<feature type="transmembrane region" description="Helical" evidence="1">
    <location>
        <begin position="239"/>
        <end position="258"/>
    </location>
</feature>
<comment type="similarity">
    <text evidence="1">Belongs to the vitamin uptake transporter (VUT/ECF) (TC 2.A.88) family. Q precursor transporter subfamily.</text>
</comment>
<dbReference type="EMBL" id="BMFY01000006">
    <property type="protein sequence ID" value="GGA14859.1"/>
    <property type="molecule type" value="Genomic_DNA"/>
</dbReference>
<evidence type="ECO:0000313" key="4">
    <source>
        <dbReference type="Proteomes" id="UP000616114"/>
    </source>
</evidence>
<reference evidence="3" key="2">
    <citation type="submission" date="2020-09" db="EMBL/GenBank/DDBJ databases">
        <authorList>
            <person name="Sun Q."/>
            <person name="Zhou Y."/>
        </authorList>
    </citation>
    <scope>NUCLEOTIDE SEQUENCE</scope>
    <source>
        <strain evidence="3">CGMCC 1.12785</strain>
    </source>
</reference>
<comment type="subcellular location">
    <subcellularLocation>
        <location evidence="1">Cell membrane</location>
        <topology evidence="1">Multi-pass membrane protein</topology>
    </subcellularLocation>
</comment>
<gene>
    <name evidence="3" type="ORF">GCM10011333_17320</name>
</gene>
<keyword evidence="1" id="KW-0812">Transmembrane</keyword>
<keyword evidence="1" id="KW-0813">Transport</keyword>
<evidence type="ECO:0000256" key="1">
    <source>
        <dbReference type="HAMAP-Rule" id="MF_02088"/>
    </source>
</evidence>
<proteinExistence type="inferred from homology"/>
<dbReference type="NCBIfam" id="TIGR00697">
    <property type="entry name" value="queuosine precursor transporter"/>
    <property type="match status" value="1"/>
</dbReference>
<keyword evidence="1" id="KW-1133">Transmembrane helix</keyword>
<feature type="transmembrane region" description="Helical" evidence="1">
    <location>
        <begin position="122"/>
        <end position="144"/>
    </location>
</feature>
<dbReference type="GO" id="GO:0005886">
    <property type="term" value="C:plasma membrane"/>
    <property type="evidence" value="ECO:0007669"/>
    <property type="project" value="UniProtKB-SubCell"/>
</dbReference>
<dbReference type="AlphaFoldDB" id="A0A8J2TY22"/>
<dbReference type="InterPro" id="IPR003744">
    <property type="entry name" value="YhhQ"/>
</dbReference>
<dbReference type="PANTHER" id="PTHR34300">
    <property type="entry name" value="QUEUOSINE PRECURSOR TRANSPORTER-RELATED"/>
    <property type="match status" value="1"/>
</dbReference>
<feature type="compositionally biased region" description="Polar residues" evidence="2">
    <location>
        <begin position="1"/>
        <end position="13"/>
    </location>
</feature>
<sequence>MTSADPASGQGSASPAGPADTSETTRHHDAAPGPPGERGNPGSTGSRAAAGTTATATATDRPAPAGSPAGAPVAGTGSEARRPSAGEALFASSQGRFYAILMALLVAFFLVSNISATKVISFGPIVTDGGAFLFPLAYIAGGVISEIYGFAAARKAILVGFGVQIVAALTFYAVMIAPPGPGYEHQAAFEAVLGFYPRILLASVAGFLVGQLLNSFIIVRIKRRFGERHLWARLSGSTVAGQFLDTLIFCTVAFAGIIPGADFISYVLFGFVYKCAVEFLLLPVTYAVVNTLKRHEPTYRQHG</sequence>
<feature type="transmembrane region" description="Helical" evidence="1">
    <location>
        <begin position="195"/>
        <end position="219"/>
    </location>
</feature>
<dbReference type="GO" id="GO:0022857">
    <property type="term" value="F:transmembrane transporter activity"/>
    <property type="evidence" value="ECO:0007669"/>
    <property type="project" value="UniProtKB-UniRule"/>
</dbReference>
<dbReference type="Proteomes" id="UP000616114">
    <property type="component" value="Unassembled WGS sequence"/>
</dbReference>
<reference evidence="3" key="1">
    <citation type="journal article" date="2014" name="Int. J. Syst. Evol. Microbiol.">
        <title>Complete genome sequence of Corynebacterium casei LMG S-19264T (=DSM 44701T), isolated from a smear-ripened cheese.</title>
        <authorList>
            <consortium name="US DOE Joint Genome Institute (JGI-PGF)"/>
            <person name="Walter F."/>
            <person name="Albersmeier A."/>
            <person name="Kalinowski J."/>
            <person name="Ruckert C."/>
        </authorList>
    </citation>
    <scope>NUCLEOTIDE SEQUENCE</scope>
    <source>
        <strain evidence="3">CGMCC 1.12785</strain>
    </source>
</reference>
<keyword evidence="4" id="KW-1185">Reference proteome</keyword>
<organism evidence="3 4">
    <name type="scientific">Sediminivirga luteola</name>
    <dbReference type="NCBI Taxonomy" id="1774748"/>
    <lineage>
        <taxon>Bacteria</taxon>
        <taxon>Bacillati</taxon>
        <taxon>Actinomycetota</taxon>
        <taxon>Actinomycetes</taxon>
        <taxon>Micrococcales</taxon>
        <taxon>Brevibacteriaceae</taxon>
        <taxon>Sediminivirga</taxon>
    </lineage>
</organism>
<protein>
    <recommendedName>
        <fullName evidence="1">Probable queuosine precursor transporter</fullName>
        <shortName evidence="1">Q precursor transporter</shortName>
    </recommendedName>
</protein>